<gene>
    <name evidence="1" type="ORF">T11_4026</name>
</gene>
<proteinExistence type="predicted"/>
<name>A0A0V1GXL6_9BILA</name>
<evidence type="ECO:0000313" key="2">
    <source>
        <dbReference type="Proteomes" id="UP000055024"/>
    </source>
</evidence>
<protein>
    <submittedName>
        <fullName evidence="1">Uncharacterized protein</fullName>
    </submittedName>
</protein>
<dbReference type="AlphaFoldDB" id="A0A0V1GXL6"/>
<comment type="caution">
    <text evidence="1">The sequence shown here is derived from an EMBL/GenBank/DDBJ whole genome shotgun (WGS) entry which is preliminary data.</text>
</comment>
<dbReference type="OrthoDB" id="10392650at2759"/>
<dbReference type="EMBL" id="JYDP01000218">
    <property type="protein sequence ID" value="KRZ02739.1"/>
    <property type="molecule type" value="Genomic_DNA"/>
</dbReference>
<dbReference type="Proteomes" id="UP000055024">
    <property type="component" value="Unassembled WGS sequence"/>
</dbReference>
<reference evidence="1 2" key="1">
    <citation type="submission" date="2015-01" db="EMBL/GenBank/DDBJ databases">
        <title>Evolution of Trichinella species and genotypes.</title>
        <authorList>
            <person name="Korhonen P.K."/>
            <person name="Edoardo P."/>
            <person name="Giuseppe L.R."/>
            <person name="Gasser R.B."/>
        </authorList>
    </citation>
    <scope>NUCLEOTIDE SEQUENCE [LARGE SCALE GENOMIC DNA]</scope>
    <source>
        <strain evidence="1">ISS1029</strain>
    </source>
</reference>
<organism evidence="1 2">
    <name type="scientific">Trichinella zimbabwensis</name>
    <dbReference type="NCBI Taxonomy" id="268475"/>
    <lineage>
        <taxon>Eukaryota</taxon>
        <taxon>Metazoa</taxon>
        <taxon>Ecdysozoa</taxon>
        <taxon>Nematoda</taxon>
        <taxon>Enoplea</taxon>
        <taxon>Dorylaimia</taxon>
        <taxon>Trichinellida</taxon>
        <taxon>Trichinellidae</taxon>
        <taxon>Trichinella</taxon>
    </lineage>
</organism>
<evidence type="ECO:0000313" key="1">
    <source>
        <dbReference type="EMBL" id="KRZ02739.1"/>
    </source>
</evidence>
<accession>A0A0V1GXL6</accession>
<sequence length="68" mass="7282">MEFYSPIKVKATLNNFQLGRVSPTVSVGRKSISIVLLSIDIGVADSASQPQLYISPTRVPSQLSGFDG</sequence>
<keyword evidence="2" id="KW-1185">Reference proteome</keyword>